<keyword evidence="2" id="KW-0456">Lyase</keyword>
<dbReference type="GeneID" id="89335250"/>
<protein>
    <submittedName>
        <fullName evidence="2">Pseudouridylate synthase</fullName>
        <ecNumber evidence="2">4.2.1.70</ecNumber>
    </submittedName>
</protein>
<dbReference type="NCBIfam" id="NF011139">
    <property type="entry name" value="PRK14554.1-5"/>
    <property type="match status" value="1"/>
</dbReference>
<dbReference type="EC" id="4.2.1.70" evidence="2"/>
<reference evidence="2 3" key="1">
    <citation type="submission" date="2024-02" db="EMBL/GenBank/DDBJ databases">
        <title>STSV induces naive adaptation in Sulfolobus.</title>
        <authorList>
            <person name="Xiang X."/>
            <person name="Song M."/>
        </authorList>
    </citation>
    <scope>NUCLEOTIDE SEQUENCE [LARGE SCALE GENOMIC DNA]</scope>
    <source>
        <strain evidence="2 3">RT2</strain>
    </source>
</reference>
<evidence type="ECO:0000313" key="2">
    <source>
        <dbReference type="EMBL" id="WWQ60643.1"/>
    </source>
</evidence>
<feature type="domain" description="Pus10 THUMP" evidence="1">
    <location>
        <begin position="116"/>
        <end position="191"/>
    </location>
</feature>
<name>A0AAX4L225_9CREN</name>
<proteinExistence type="predicted"/>
<dbReference type="GO" id="GO:0004730">
    <property type="term" value="F:pseudouridylate synthase activity"/>
    <property type="evidence" value="ECO:0007669"/>
    <property type="project" value="UniProtKB-EC"/>
</dbReference>
<keyword evidence="3" id="KW-1185">Reference proteome</keyword>
<dbReference type="Pfam" id="PF22023">
    <property type="entry name" value="Pus10_THUMP_arc"/>
    <property type="match status" value="1"/>
</dbReference>
<organism evidence="2 3">
    <name type="scientific">Sulfolobus tengchongensis</name>
    <dbReference type="NCBI Taxonomy" id="207809"/>
    <lineage>
        <taxon>Archaea</taxon>
        <taxon>Thermoproteota</taxon>
        <taxon>Thermoprotei</taxon>
        <taxon>Sulfolobales</taxon>
        <taxon>Sulfolobaceae</taxon>
        <taxon>Sulfolobus</taxon>
    </lineage>
</organism>
<evidence type="ECO:0000259" key="1">
    <source>
        <dbReference type="Pfam" id="PF22023"/>
    </source>
</evidence>
<sequence>MRNSSEEKSDKWIIEKAMRLLSKYPLCDSCLGRCFARLGYGLENRERGKAIKISLMLYLDEKIKNHEITDLSSIKGIMENLGSIGEKWFKLYFSLDFQTHACYICKNEIEEIKRDFASKALELLSQSKAKNYVLGVELDEEIKRKENELIKEFNLLYYESIKYEIKREVGKILTEKGYPPNLENPEIEIVYRLSDKQIFIIQKNTRMLYVYNRLSRNIPISSWFSREKDKKGLDTLLQKKIILAFSEPSEVRIFVDYPLVIENENREKIEVYGYNILRVMQIGRRELYAISVSKPVMKKYRVSFYSHNELQGAMRVYDNLYDIYIDARSFEELKEKVNKLQSEHDIIVLAIDLIDIDGKIKNIIETYVKSF</sequence>
<dbReference type="Proteomes" id="UP001432202">
    <property type="component" value="Chromosome"/>
</dbReference>
<dbReference type="EMBL" id="CP146016">
    <property type="protein sequence ID" value="WWQ60643.1"/>
    <property type="molecule type" value="Genomic_DNA"/>
</dbReference>
<dbReference type="AlphaFoldDB" id="A0AAX4L225"/>
<accession>A0AAX4L225</accession>
<evidence type="ECO:0000313" key="3">
    <source>
        <dbReference type="Proteomes" id="UP001432202"/>
    </source>
</evidence>
<gene>
    <name evidence="2" type="ORF">V6M85_00735</name>
</gene>
<dbReference type="InterPro" id="IPR055174">
    <property type="entry name" value="Pus10_THUMP_arc"/>
</dbReference>
<dbReference type="RefSeq" id="WP_338601762.1">
    <property type="nucleotide sequence ID" value="NZ_CP146016.1"/>
</dbReference>